<dbReference type="EMBL" id="LGRX02026004">
    <property type="protein sequence ID" value="KAK3251519.1"/>
    <property type="molecule type" value="Genomic_DNA"/>
</dbReference>
<accession>A0AAE0CC31</accession>
<organism evidence="2 3">
    <name type="scientific">Cymbomonas tetramitiformis</name>
    <dbReference type="NCBI Taxonomy" id="36881"/>
    <lineage>
        <taxon>Eukaryota</taxon>
        <taxon>Viridiplantae</taxon>
        <taxon>Chlorophyta</taxon>
        <taxon>Pyramimonadophyceae</taxon>
        <taxon>Pyramimonadales</taxon>
        <taxon>Pyramimonadaceae</taxon>
        <taxon>Cymbomonas</taxon>
    </lineage>
</organism>
<protein>
    <submittedName>
        <fullName evidence="2">Uncharacterized protein</fullName>
    </submittedName>
</protein>
<comment type="caution">
    <text evidence="2">The sequence shown here is derived from an EMBL/GenBank/DDBJ whole genome shotgun (WGS) entry which is preliminary data.</text>
</comment>
<gene>
    <name evidence="2" type="ORF">CYMTET_39149</name>
</gene>
<feature type="compositionally biased region" description="Low complexity" evidence="1">
    <location>
        <begin position="345"/>
        <end position="354"/>
    </location>
</feature>
<sequence length="418" mass="46888">MARADGAQGTWEGHAGVQLLSIEEHIQRRKRRTTLWTAAPINNEASRLEHPDRQKMTASSSAADRAMASMAMGNWRLQMRLAEQEKLLQTTAEEKASLEHTVARLCVARFQGAARDALQRKSHCQEMDGVRADLEATVYANQREREELRTEHASGLDKLRTEHASGLDKLRSDHVSSAQKAHSRLQMKENMVQQMLEAVRTHKQDAKDLREQLAKQSEALSGQQVDVRKVHEELSAANREKEDAASNIAKAEEARKEVEEAKKEAEQQAVEYRRKVIAAERATELLQADLKEAKAEAEQARHEAETASGALKLQLAELQKKLAAIKQESDLDECESRTPNHQKSPRLSPRGSSRTPPPSWRRSPPPEEASPTDGKPRWNPSCPDLNRSKCARSKLMPALVTLKSTVEIQADLRPIPKH</sequence>
<feature type="region of interest" description="Disordered" evidence="1">
    <location>
        <begin position="328"/>
        <end position="388"/>
    </location>
</feature>
<keyword evidence="3" id="KW-1185">Reference proteome</keyword>
<name>A0AAE0CC31_9CHLO</name>
<proteinExistence type="predicted"/>
<dbReference type="Proteomes" id="UP001190700">
    <property type="component" value="Unassembled WGS sequence"/>
</dbReference>
<evidence type="ECO:0000256" key="1">
    <source>
        <dbReference type="SAM" id="MobiDB-lite"/>
    </source>
</evidence>
<reference evidence="2 3" key="1">
    <citation type="journal article" date="2015" name="Genome Biol. Evol.">
        <title>Comparative Genomics of a Bacterivorous Green Alga Reveals Evolutionary Causalities and Consequences of Phago-Mixotrophic Mode of Nutrition.</title>
        <authorList>
            <person name="Burns J.A."/>
            <person name="Paasch A."/>
            <person name="Narechania A."/>
            <person name="Kim E."/>
        </authorList>
    </citation>
    <scope>NUCLEOTIDE SEQUENCE [LARGE SCALE GENOMIC DNA]</scope>
    <source>
        <strain evidence="2 3">PLY_AMNH</strain>
    </source>
</reference>
<evidence type="ECO:0000313" key="2">
    <source>
        <dbReference type="EMBL" id="KAK3251519.1"/>
    </source>
</evidence>
<evidence type="ECO:0000313" key="3">
    <source>
        <dbReference type="Proteomes" id="UP001190700"/>
    </source>
</evidence>
<dbReference type="AlphaFoldDB" id="A0AAE0CC31"/>